<dbReference type="EMBL" id="CP012850">
    <property type="protein sequence ID" value="ALI34360.1"/>
    <property type="molecule type" value="Genomic_DNA"/>
</dbReference>
<dbReference type="KEGG" id="taa:NMY3_00146"/>
<dbReference type="RefSeq" id="WP_196817036.1">
    <property type="nucleotide sequence ID" value="NZ_CP012850.1"/>
</dbReference>
<dbReference type="AlphaFoldDB" id="A0A654LU78"/>
<reference evidence="2" key="1">
    <citation type="submission" date="2015-10" db="EMBL/GenBank/DDBJ databases">
        <title>Niche specialization of a soil ammonia-oxidizing archaeon, Candidatus Nitrosocosmicus oleophilus.</title>
        <authorList>
            <person name="Jung M.-Y."/>
            <person name="Rhee S.-K."/>
        </authorList>
    </citation>
    <scope>NUCLEOTIDE SEQUENCE [LARGE SCALE GENOMIC DNA]</scope>
    <source>
        <strain evidence="2">MY3</strain>
    </source>
</reference>
<accession>A0A654LU78</accession>
<organism evidence="1 2">
    <name type="scientific">Candidatus Nitrosocosmicus oleophilus</name>
    <dbReference type="NCBI Taxonomy" id="1353260"/>
    <lineage>
        <taxon>Archaea</taxon>
        <taxon>Nitrososphaerota</taxon>
        <taxon>Nitrososphaeria</taxon>
        <taxon>Nitrososphaerales</taxon>
        <taxon>Nitrososphaeraceae</taxon>
        <taxon>Candidatus Nitrosocosmicus</taxon>
    </lineage>
</organism>
<proteinExistence type="predicted"/>
<name>A0A654LU78_9ARCH</name>
<keyword evidence="2" id="KW-1185">Reference proteome</keyword>
<evidence type="ECO:0000313" key="1">
    <source>
        <dbReference type="EMBL" id="ALI34360.1"/>
    </source>
</evidence>
<protein>
    <submittedName>
        <fullName evidence="1">Uncharacterized protein</fullName>
    </submittedName>
</protein>
<gene>
    <name evidence="1" type="ORF">NMY3_00146</name>
</gene>
<sequence>MILNTVTYKNPELRYLIGNDAIQMTEVKERQTRNVAFLLSSFHVFDRVQSVDSRFDSCYISRSFVAYLLYSINNKMKYISK</sequence>
<dbReference type="GeneID" id="60420357"/>
<evidence type="ECO:0000313" key="2">
    <source>
        <dbReference type="Proteomes" id="UP000058925"/>
    </source>
</evidence>
<dbReference type="Proteomes" id="UP000058925">
    <property type="component" value="Chromosome"/>
</dbReference>